<dbReference type="Proteomes" id="UP000279306">
    <property type="component" value="Chromosome"/>
</dbReference>
<feature type="transmembrane region" description="Helical" evidence="1">
    <location>
        <begin position="6"/>
        <end position="23"/>
    </location>
</feature>
<keyword evidence="1" id="KW-1133">Transmembrane helix</keyword>
<evidence type="ECO:0000256" key="1">
    <source>
        <dbReference type="SAM" id="Phobius"/>
    </source>
</evidence>
<feature type="transmembrane region" description="Helical" evidence="1">
    <location>
        <begin position="58"/>
        <end position="79"/>
    </location>
</feature>
<dbReference type="STRING" id="1791.GCA_001049355_00384"/>
<reference evidence="2 3" key="1">
    <citation type="submission" date="2018-12" db="EMBL/GenBank/DDBJ databases">
        <authorList>
            <consortium name="Pathogen Informatics"/>
        </authorList>
    </citation>
    <scope>NUCLEOTIDE SEQUENCE [LARGE SCALE GENOMIC DNA]</scope>
    <source>
        <strain evidence="2 3">NCTC10437</strain>
    </source>
</reference>
<keyword evidence="3" id="KW-1185">Reference proteome</keyword>
<gene>
    <name evidence="2" type="ORF">NCTC10437_01431</name>
</gene>
<proteinExistence type="predicted"/>
<name>A0A3S4VIU1_MYCAU</name>
<evidence type="ECO:0000313" key="2">
    <source>
        <dbReference type="EMBL" id="VEG52378.1"/>
    </source>
</evidence>
<keyword evidence="1" id="KW-0812">Transmembrane</keyword>
<organism evidence="2 3">
    <name type="scientific">Mycolicibacterium aurum</name>
    <name type="common">Mycobacterium aurum</name>
    <dbReference type="NCBI Taxonomy" id="1791"/>
    <lineage>
        <taxon>Bacteria</taxon>
        <taxon>Bacillati</taxon>
        <taxon>Actinomycetota</taxon>
        <taxon>Actinomycetes</taxon>
        <taxon>Mycobacteriales</taxon>
        <taxon>Mycobacteriaceae</taxon>
        <taxon>Mycolicibacterium</taxon>
    </lineage>
</organism>
<dbReference type="RefSeq" id="WP_220096914.1">
    <property type="nucleotide sequence ID" value="NZ_LR134356.1"/>
</dbReference>
<protein>
    <recommendedName>
        <fullName evidence="4">Transmembrane protein</fullName>
    </recommendedName>
</protein>
<dbReference type="KEGG" id="mauu:NCTC10437_01431"/>
<evidence type="ECO:0000313" key="3">
    <source>
        <dbReference type="Proteomes" id="UP000279306"/>
    </source>
</evidence>
<accession>A0A3S4VIU1</accession>
<dbReference type="EMBL" id="LR134356">
    <property type="protein sequence ID" value="VEG52378.1"/>
    <property type="molecule type" value="Genomic_DNA"/>
</dbReference>
<sequence length="111" mass="11963">MVSSVIAAAVVLALAIWHLLNSRHPGWDACSEGRSYLLSGYSVVASSMYWLFTPPRDAWEWIFAAGWLVAGIVAFVLGFNALNRAAGARVATRKSVEANPASEKPRQTSGI</sequence>
<evidence type="ECO:0008006" key="4">
    <source>
        <dbReference type="Google" id="ProtNLM"/>
    </source>
</evidence>
<dbReference type="AlphaFoldDB" id="A0A3S4VIU1"/>
<feature type="transmembrane region" description="Helical" evidence="1">
    <location>
        <begin position="35"/>
        <end position="52"/>
    </location>
</feature>
<keyword evidence="1" id="KW-0472">Membrane</keyword>